<reference evidence="8 10" key="1">
    <citation type="submission" date="2015-09" db="EMBL/GenBank/DDBJ databases">
        <authorList>
            <consortium name="Pathogen Informatics"/>
        </authorList>
    </citation>
    <scope>NUCLEOTIDE SEQUENCE [LARGE SCALE GENOMIC DNA]</scope>
    <source>
        <strain evidence="8 10">2789STDY5834865</strain>
    </source>
</reference>
<evidence type="ECO:0000259" key="7">
    <source>
        <dbReference type="PROSITE" id="PS51918"/>
    </source>
</evidence>
<keyword evidence="4" id="KW-0408">Iron</keyword>
<dbReference type="Pfam" id="PF04055">
    <property type="entry name" value="Radical_SAM"/>
    <property type="match status" value="1"/>
</dbReference>
<organism evidence="8 10">
    <name type="scientific">Enterocloster clostridioformis</name>
    <dbReference type="NCBI Taxonomy" id="1531"/>
    <lineage>
        <taxon>Bacteria</taxon>
        <taxon>Bacillati</taxon>
        <taxon>Bacillota</taxon>
        <taxon>Clostridia</taxon>
        <taxon>Lachnospirales</taxon>
        <taxon>Lachnospiraceae</taxon>
        <taxon>Enterocloster</taxon>
    </lineage>
</organism>
<evidence type="ECO:0000256" key="4">
    <source>
        <dbReference type="ARBA" id="ARBA00023004"/>
    </source>
</evidence>
<evidence type="ECO:0000256" key="1">
    <source>
        <dbReference type="ARBA" id="ARBA00001966"/>
    </source>
</evidence>
<dbReference type="InterPro" id="IPR023867">
    <property type="entry name" value="Sulphatase_maturase_rSAM"/>
</dbReference>
<proteinExistence type="inferred from homology"/>
<dbReference type="AlphaFoldDB" id="A0A174MSH8"/>
<keyword evidence="8" id="KW-0560">Oxidoreductase</keyword>
<keyword evidence="3" id="KW-0479">Metal-binding</keyword>
<evidence type="ECO:0000313" key="11">
    <source>
        <dbReference type="Proteomes" id="UP000251853"/>
    </source>
</evidence>
<keyword evidence="5" id="KW-0411">Iron-sulfur</keyword>
<evidence type="ECO:0000256" key="2">
    <source>
        <dbReference type="ARBA" id="ARBA00022691"/>
    </source>
</evidence>
<dbReference type="SFLD" id="SFLDS00029">
    <property type="entry name" value="Radical_SAM"/>
    <property type="match status" value="1"/>
</dbReference>
<accession>A0A174MSH8</accession>
<dbReference type="InterPro" id="IPR034485">
    <property type="entry name" value="Anaerobic_Cys-type_sulfatase-m"/>
</dbReference>
<dbReference type="CDD" id="cd01335">
    <property type="entry name" value="Radical_SAM"/>
    <property type="match status" value="1"/>
</dbReference>
<dbReference type="InterPro" id="IPR013785">
    <property type="entry name" value="Aldolase_TIM"/>
</dbReference>
<dbReference type="SUPFAM" id="SSF102114">
    <property type="entry name" value="Radical SAM enzymes"/>
    <property type="match status" value="1"/>
</dbReference>
<dbReference type="SFLD" id="SFLDG01072">
    <property type="entry name" value="dehydrogenase_like"/>
    <property type="match status" value="1"/>
</dbReference>
<dbReference type="Gene3D" id="3.20.20.70">
    <property type="entry name" value="Aldolase class I"/>
    <property type="match status" value="1"/>
</dbReference>
<dbReference type="EMBL" id="UAVW01000004">
    <property type="protein sequence ID" value="SQB10460.1"/>
    <property type="molecule type" value="Genomic_DNA"/>
</dbReference>
<dbReference type="NCBIfam" id="TIGR04085">
    <property type="entry name" value="rSAM_more_4Fe4S"/>
    <property type="match status" value="1"/>
</dbReference>
<dbReference type="SFLD" id="SFLDF00289">
    <property type="entry name" value="anaerobic_Cys-type_sulfatase-m"/>
    <property type="match status" value="1"/>
</dbReference>
<protein>
    <submittedName>
        <fullName evidence="8">Anaerobic sulfatase-maturase</fullName>
        <ecNumber evidence="8">1.8.98.-</ecNumber>
    </submittedName>
</protein>
<feature type="domain" description="Radical SAM core" evidence="7">
    <location>
        <begin position="1"/>
        <end position="227"/>
    </location>
</feature>
<dbReference type="GO" id="GO:0051536">
    <property type="term" value="F:iron-sulfur cluster binding"/>
    <property type="evidence" value="ECO:0007669"/>
    <property type="project" value="UniProtKB-KW"/>
</dbReference>
<dbReference type="SFLD" id="SFLDG01384">
    <property type="entry name" value="thioether_bond_formation_requi"/>
    <property type="match status" value="1"/>
</dbReference>
<dbReference type="Proteomes" id="UP000251853">
    <property type="component" value="Unassembled WGS sequence"/>
</dbReference>
<dbReference type="Pfam" id="PF13186">
    <property type="entry name" value="SPASM"/>
    <property type="match status" value="1"/>
</dbReference>
<dbReference type="PROSITE" id="PS51918">
    <property type="entry name" value="RADICAL_SAM"/>
    <property type="match status" value="1"/>
</dbReference>
<name>A0A174MSH8_9FIRM</name>
<reference evidence="9 11" key="2">
    <citation type="submission" date="2018-06" db="EMBL/GenBank/DDBJ databases">
        <authorList>
            <consortium name="Pathogen Informatics"/>
            <person name="Doyle S."/>
        </authorList>
    </citation>
    <scope>NUCLEOTIDE SEQUENCE [LARGE SCALE GENOMIC DNA]</scope>
    <source>
        <strain evidence="9 11">NCTC11224</strain>
    </source>
</reference>
<keyword evidence="2" id="KW-0949">S-adenosyl-L-methionine</keyword>
<dbReference type="InterPro" id="IPR023885">
    <property type="entry name" value="4Fe4S-binding_SPASM_dom"/>
</dbReference>
<dbReference type="EMBL" id="CZAB01000031">
    <property type="protein sequence ID" value="CUP37657.1"/>
    <property type="molecule type" value="Genomic_DNA"/>
</dbReference>
<dbReference type="GO" id="GO:0046872">
    <property type="term" value="F:metal ion binding"/>
    <property type="evidence" value="ECO:0007669"/>
    <property type="project" value="UniProtKB-KW"/>
</dbReference>
<dbReference type="InterPro" id="IPR007197">
    <property type="entry name" value="rSAM"/>
</dbReference>
<sequence length="364" mass="42125">MKQLTVMLKPASSLCNLRCSYCFYDDISSLREVSSFGIMTESVARSVLDHILTELEAGDRLTLSFQGGEPTLAGLDFYRNLTEYIKQKKTEVQIFYTIQTNGLLLNEEWCEFLTENHVLIGISCDILSQAHDHARTDEKKNGTYRRVVETIRRLTRYRVEYNVLCTLTRQIARHPKQVWNEIKKLGIEYVQFTPCLRDLTCSKTEAFALTPERFASFYQELFDLWYKELCDGQYRSVKLFDDLVQLLSRGLVTACGIGGYCQPQIVVEADGTVYPCDFYCLDPFAVGNLTRDSLRTVYERSAVSACKKREKLPVLCGDCRYRKLCGGGCRRMQEEVCCSFEDTYCGYRDFLNHIWERLVKISRR</sequence>
<dbReference type="EC" id="1.8.98.-" evidence="8"/>
<evidence type="ECO:0000256" key="6">
    <source>
        <dbReference type="ARBA" id="ARBA00023601"/>
    </source>
</evidence>
<comment type="similarity">
    <text evidence="6">Belongs to the radical SAM superfamily. Anaerobic sulfatase-maturating enzyme family.</text>
</comment>
<evidence type="ECO:0000313" key="10">
    <source>
        <dbReference type="Proteomes" id="UP000095512"/>
    </source>
</evidence>
<dbReference type="InterPro" id="IPR058240">
    <property type="entry name" value="rSAM_sf"/>
</dbReference>
<dbReference type="SFLD" id="SFLDG01386">
    <property type="entry name" value="main_SPASM_domain-containing"/>
    <property type="match status" value="1"/>
</dbReference>
<dbReference type="PANTHER" id="PTHR43273:SF3">
    <property type="entry name" value="ANAEROBIC SULFATASE-MATURATING ENZYME HOMOLOG ASLB-RELATED"/>
    <property type="match status" value="1"/>
</dbReference>
<evidence type="ECO:0000256" key="5">
    <source>
        <dbReference type="ARBA" id="ARBA00023014"/>
    </source>
</evidence>
<dbReference type="SFLD" id="SFLDG01067">
    <property type="entry name" value="SPASM/twitch_domain_containing"/>
    <property type="match status" value="1"/>
</dbReference>
<comment type="cofactor">
    <cofactor evidence="1">
        <name>[4Fe-4S] cluster</name>
        <dbReference type="ChEBI" id="CHEBI:49883"/>
    </cofactor>
</comment>
<dbReference type="Proteomes" id="UP000095512">
    <property type="component" value="Unassembled WGS sequence"/>
</dbReference>
<dbReference type="PANTHER" id="PTHR43273">
    <property type="entry name" value="ANAEROBIC SULFATASE-MATURATING ENZYME HOMOLOG ASLB-RELATED"/>
    <property type="match status" value="1"/>
</dbReference>
<dbReference type="RefSeq" id="WP_022202964.1">
    <property type="nucleotide sequence ID" value="NZ_CATYWZ010000022.1"/>
</dbReference>
<dbReference type="GO" id="GO:0016491">
    <property type="term" value="F:oxidoreductase activity"/>
    <property type="evidence" value="ECO:0007669"/>
    <property type="project" value="UniProtKB-KW"/>
</dbReference>
<keyword evidence="11" id="KW-1185">Reference proteome</keyword>
<evidence type="ECO:0000313" key="8">
    <source>
        <dbReference type="EMBL" id="CUP37657.1"/>
    </source>
</evidence>
<evidence type="ECO:0000313" key="9">
    <source>
        <dbReference type="EMBL" id="SQB10460.1"/>
    </source>
</evidence>
<evidence type="ECO:0000256" key="3">
    <source>
        <dbReference type="ARBA" id="ARBA00022723"/>
    </source>
</evidence>
<gene>
    <name evidence="8" type="ORF">ERS852480_03202</name>
    <name evidence="9" type="ORF">NCTC11224_01782</name>
</gene>